<keyword evidence="3" id="KW-0808">Transferase</keyword>
<dbReference type="STRING" id="41047.A0A397HAH1"/>
<protein>
    <submittedName>
        <fullName evidence="9">Acetyltransferase pyr8</fullName>
    </submittedName>
</protein>
<dbReference type="RefSeq" id="XP_026615032.1">
    <property type="nucleotide sequence ID" value="XM_026759586.1"/>
</dbReference>
<dbReference type="InterPro" id="IPR032805">
    <property type="entry name" value="Wax_synthase_dom"/>
</dbReference>
<name>A0A397HAH1_ASPTH</name>
<dbReference type="GO" id="GO:0008374">
    <property type="term" value="F:O-acyltransferase activity"/>
    <property type="evidence" value="ECO:0007669"/>
    <property type="project" value="InterPro"/>
</dbReference>
<dbReference type="GeneID" id="38127941"/>
<sequence length="435" mass="49087">MDLLALSSNPLWSNIAHALALYLAFTVPTAFFIITTQKSSSVRRAWAPCVLYILYRFSLCVPSLTTSQFLKGVAAGQATVAALQCLNLLLITNLDETELVRAGLYSPSAGLLARLLHAWALLLNFRGIGTVWEVKNIPEHAAYLQPNGKEQRLSWKRYVLRESAIIIWQYLLLDFIYMSTKDTSPEDLARLFGPGLEFKYFDATFEQWMGRVSVGIFSWLVPSRVCLNIISRIYFLILVVLGISSPESCRPGFGRVRDACTIRGFWGKFWHQSFRWPLTSVSNYIARDVLRLPRPSLLERYTNIFFTFLTSGVLHLACDAILGVPPSASGAMKFFCSFPLAIMIEDGVQEVWRQATGQSQGGNRVPLWQRLVGFLWVGIWMCVTSPWYLYPAARQQPDKNWMVPVSVVEEIGLGAVQKILLVYGVFLYWAIGGEI</sequence>
<dbReference type="OrthoDB" id="1077582at2759"/>
<evidence type="ECO:0000313" key="9">
    <source>
        <dbReference type="EMBL" id="RHZ57400.1"/>
    </source>
</evidence>
<feature type="transmembrane region" description="Helical" evidence="7">
    <location>
        <begin position="371"/>
        <end position="390"/>
    </location>
</feature>
<comment type="subcellular location">
    <subcellularLocation>
        <location evidence="1">Membrane</location>
        <topology evidence="1">Multi-pass membrane protein</topology>
    </subcellularLocation>
</comment>
<feature type="transmembrane region" description="Helical" evidence="7">
    <location>
        <begin position="15"/>
        <end position="34"/>
    </location>
</feature>
<dbReference type="VEuPathDB" id="FungiDB:CDV56_105967"/>
<dbReference type="Proteomes" id="UP000215305">
    <property type="component" value="Unassembled WGS sequence"/>
</dbReference>
<comment type="caution">
    <text evidence="9">The sequence shown here is derived from an EMBL/GenBank/DDBJ whole genome shotgun (WGS) entry which is preliminary data.</text>
</comment>
<gene>
    <name evidence="9" type="primary">PYR8</name>
    <name evidence="9" type="ORF">CDV56_105967</name>
</gene>
<dbReference type="PANTHER" id="PTHR31595">
    <property type="entry name" value="LONG-CHAIN-ALCOHOL O-FATTY-ACYLTRANSFERASE 3-RELATED"/>
    <property type="match status" value="1"/>
</dbReference>
<evidence type="ECO:0000313" key="10">
    <source>
        <dbReference type="Proteomes" id="UP000215305"/>
    </source>
</evidence>
<feature type="transmembrane region" description="Helical" evidence="7">
    <location>
        <begin position="301"/>
        <end position="324"/>
    </location>
</feature>
<organism evidence="9 10">
    <name type="scientific">Aspergillus thermomutatus</name>
    <name type="common">Neosartorya pseudofischeri</name>
    <dbReference type="NCBI Taxonomy" id="41047"/>
    <lineage>
        <taxon>Eukaryota</taxon>
        <taxon>Fungi</taxon>
        <taxon>Dikarya</taxon>
        <taxon>Ascomycota</taxon>
        <taxon>Pezizomycotina</taxon>
        <taxon>Eurotiomycetes</taxon>
        <taxon>Eurotiomycetidae</taxon>
        <taxon>Eurotiales</taxon>
        <taxon>Aspergillaceae</taxon>
        <taxon>Aspergillus</taxon>
        <taxon>Aspergillus subgen. Fumigati</taxon>
    </lineage>
</organism>
<feature type="domain" description="Wax synthase" evidence="8">
    <location>
        <begin position="250"/>
        <end position="336"/>
    </location>
</feature>
<evidence type="ECO:0000256" key="5">
    <source>
        <dbReference type="ARBA" id="ARBA00022989"/>
    </source>
</evidence>
<reference evidence="9" key="1">
    <citation type="submission" date="2018-08" db="EMBL/GenBank/DDBJ databases">
        <title>Draft genome sequence of azole-resistant Aspergillus thermomutatus (Neosartorya pseudofischeri) strain HMR AF 39, isolated from a human nasal aspirate.</title>
        <authorList>
            <person name="Parent-Michaud M."/>
            <person name="Dufresne P.J."/>
            <person name="Fournier E."/>
            <person name="Martineau C."/>
            <person name="Moreira S."/>
            <person name="Perkins V."/>
            <person name="De Repentigny L."/>
            <person name="Dufresne S.F."/>
        </authorList>
    </citation>
    <scope>NUCLEOTIDE SEQUENCE [LARGE SCALE GENOMIC DNA]</scope>
    <source>
        <strain evidence="9">HMR AF 39</strain>
    </source>
</reference>
<evidence type="ECO:0000259" key="8">
    <source>
        <dbReference type="Pfam" id="PF13813"/>
    </source>
</evidence>
<dbReference type="GO" id="GO:0016020">
    <property type="term" value="C:membrane"/>
    <property type="evidence" value="ECO:0007669"/>
    <property type="project" value="UniProtKB-SubCell"/>
</dbReference>
<evidence type="ECO:0000256" key="4">
    <source>
        <dbReference type="ARBA" id="ARBA00022692"/>
    </source>
</evidence>
<keyword evidence="10" id="KW-1185">Reference proteome</keyword>
<evidence type="ECO:0000256" key="7">
    <source>
        <dbReference type="SAM" id="Phobius"/>
    </source>
</evidence>
<dbReference type="EMBL" id="NKHU02000079">
    <property type="protein sequence ID" value="RHZ57400.1"/>
    <property type="molecule type" value="Genomic_DNA"/>
</dbReference>
<dbReference type="GO" id="GO:0006629">
    <property type="term" value="P:lipid metabolic process"/>
    <property type="evidence" value="ECO:0007669"/>
    <property type="project" value="InterPro"/>
</dbReference>
<dbReference type="InterPro" id="IPR044851">
    <property type="entry name" value="Wax_synthase"/>
</dbReference>
<keyword evidence="4 7" id="KW-0812">Transmembrane</keyword>
<evidence type="ECO:0000256" key="1">
    <source>
        <dbReference type="ARBA" id="ARBA00004141"/>
    </source>
</evidence>
<keyword evidence="5 7" id="KW-1133">Transmembrane helix</keyword>
<evidence type="ECO:0000256" key="6">
    <source>
        <dbReference type="ARBA" id="ARBA00023136"/>
    </source>
</evidence>
<comment type="similarity">
    <text evidence="2">Belongs to the wax synthase family.</text>
</comment>
<proteinExistence type="inferred from homology"/>
<feature type="transmembrane region" description="Helical" evidence="7">
    <location>
        <begin position="411"/>
        <end position="431"/>
    </location>
</feature>
<evidence type="ECO:0000256" key="3">
    <source>
        <dbReference type="ARBA" id="ARBA00022679"/>
    </source>
</evidence>
<dbReference type="Pfam" id="PF13813">
    <property type="entry name" value="MBOAT_2"/>
    <property type="match status" value="1"/>
</dbReference>
<dbReference type="PANTHER" id="PTHR31595:SF27">
    <property type="entry name" value="WAX SYNTHASE DOMAIN-CONTAINING PROTEIN-RELATED"/>
    <property type="match status" value="1"/>
</dbReference>
<dbReference type="AlphaFoldDB" id="A0A397HAH1"/>
<keyword evidence="6 7" id="KW-0472">Membrane</keyword>
<evidence type="ECO:0000256" key="2">
    <source>
        <dbReference type="ARBA" id="ARBA00007282"/>
    </source>
</evidence>
<accession>A0A397HAH1</accession>